<organism evidence="1 2">
    <name type="scientific">Spongiibacter nanhainus</name>
    <dbReference type="NCBI Taxonomy" id="2794344"/>
    <lineage>
        <taxon>Bacteria</taxon>
        <taxon>Pseudomonadati</taxon>
        <taxon>Pseudomonadota</taxon>
        <taxon>Gammaproteobacteria</taxon>
        <taxon>Cellvibrionales</taxon>
        <taxon>Spongiibacteraceae</taxon>
        <taxon>Spongiibacter</taxon>
    </lineage>
</organism>
<dbReference type="AlphaFoldDB" id="A0A7T4UPJ4"/>
<sequence length="265" mass="29016">MADDIDQWLNELSGRASGDELTESLRRAVAKRERPQMIRDRGTKAAVGDLALKRLHRRLADEGLLEPNPIHRLFRPSTPAWLPAMGLTASILLAFTLSVFEPGAFKPNEGQDRPMLSSAELTGESGFAADASEPARLLSPKSEARDYSAPLAEADALSGTGQKRASRVFALCSRNPEGLLQVDIAVKNIAELRRHYARFAAIEAIGLRFDTHHNNARLLWSNDEAGERLAKVLKSEYGIRCTLNGERALALHFLPVSSPAKGSSR</sequence>
<dbReference type="Proteomes" id="UP000596063">
    <property type="component" value="Chromosome"/>
</dbReference>
<keyword evidence="2" id="KW-1185">Reference proteome</keyword>
<reference evidence="1 2" key="1">
    <citation type="submission" date="2020-12" db="EMBL/GenBank/DDBJ databases">
        <authorList>
            <person name="Shan Y."/>
        </authorList>
    </citation>
    <scope>NUCLEOTIDE SEQUENCE [LARGE SCALE GENOMIC DNA]</scope>
    <source>
        <strain evidence="2">csc3.9</strain>
    </source>
</reference>
<gene>
    <name evidence="1" type="ORF">I6N98_14945</name>
</gene>
<accession>A0A7T4UPJ4</accession>
<name>A0A7T4UPJ4_9GAMM</name>
<dbReference type="EMBL" id="CP066167">
    <property type="protein sequence ID" value="QQD17632.1"/>
    <property type="molecule type" value="Genomic_DNA"/>
</dbReference>
<evidence type="ECO:0000313" key="1">
    <source>
        <dbReference type="EMBL" id="QQD17632.1"/>
    </source>
</evidence>
<dbReference type="KEGG" id="snan:I6N98_14945"/>
<evidence type="ECO:0000313" key="2">
    <source>
        <dbReference type="Proteomes" id="UP000596063"/>
    </source>
</evidence>
<dbReference type="RefSeq" id="WP_198569131.1">
    <property type="nucleotide sequence ID" value="NZ_CP066167.1"/>
</dbReference>
<protein>
    <submittedName>
        <fullName evidence="1">Uncharacterized protein</fullName>
    </submittedName>
</protein>
<proteinExistence type="predicted"/>